<keyword evidence="1" id="KW-0812">Transmembrane</keyword>
<dbReference type="AlphaFoldDB" id="A0ABD6QD44"/>
<organism evidence="2 3">
    <name type="scientific">Mycolicibacterium fortuitum</name>
    <name type="common">Mycobacterium fortuitum</name>
    <dbReference type="NCBI Taxonomy" id="1766"/>
    <lineage>
        <taxon>Bacteria</taxon>
        <taxon>Bacillati</taxon>
        <taxon>Actinomycetota</taxon>
        <taxon>Actinomycetes</taxon>
        <taxon>Mycobacteriales</taxon>
        <taxon>Mycobacteriaceae</taxon>
        <taxon>Mycolicibacterium</taxon>
    </lineage>
</organism>
<keyword evidence="1" id="KW-0472">Membrane</keyword>
<feature type="transmembrane region" description="Helical" evidence="1">
    <location>
        <begin position="40"/>
        <end position="59"/>
    </location>
</feature>
<comment type="caution">
    <text evidence="2">The sequence shown here is derived from an EMBL/GenBank/DDBJ whole genome shotgun (WGS) entry which is preliminary data.</text>
</comment>
<evidence type="ECO:0000256" key="1">
    <source>
        <dbReference type="SAM" id="Phobius"/>
    </source>
</evidence>
<evidence type="ECO:0000313" key="3">
    <source>
        <dbReference type="Proteomes" id="UP000187001"/>
    </source>
</evidence>
<dbReference type="Proteomes" id="UP000187001">
    <property type="component" value="Unassembled WGS sequence"/>
</dbReference>
<gene>
    <name evidence="2" type="ORF">A5742_13900</name>
</gene>
<proteinExistence type="predicted"/>
<accession>A0ABD6QD44</accession>
<dbReference type="RefSeq" id="WP_076207923.1">
    <property type="nucleotide sequence ID" value="NZ_MBER01000173.1"/>
</dbReference>
<feature type="transmembrane region" description="Helical" evidence="1">
    <location>
        <begin position="71"/>
        <end position="93"/>
    </location>
</feature>
<evidence type="ECO:0008006" key="4">
    <source>
        <dbReference type="Google" id="ProtNLM"/>
    </source>
</evidence>
<name>A0ABD6QD44_MYCFO</name>
<evidence type="ECO:0000313" key="2">
    <source>
        <dbReference type="EMBL" id="OMC34219.1"/>
    </source>
</evidence>
<feature type="transmembrane region" description="Helical" evidence="1">
    <location>
        <begin position="113"/>
        <end position="131"/>
    </location>
</feature>
<keyword evidence="1" id="KW-1133">Transmembrane helix</keyword>
<sequence length="148" mass="15913">MSPEARPQSVRWSVWCWLLAVASGVVETAIHVLSSDQYNVAVQLAVRVVVYLVVTLVILELYRGRGWARILLTVVLGGFGLVSLLVEPASWWAAGGSPGAFLAAADGPTLAVLAMRAVHVVAVVAALILMYRPSANRYFRGPVEEQVS</sequence>
<reference evidence="2 3" key="1">
    <citation type="submission" date="2016-07" db="EMBL/GenBank/DDBJ databases">
        <authorList>
            <person name="Sutton G."/>
            <person name="Brinkac L."/>
            <person name="Sanka R."/>
            <person name="Adams M."/>
            <person name="Lau E."/>
            <person name="Kumar A."/>
            <person name="Macaden R."/>
        </authorList>
    </citation>
    <scope>NUCLEOTIDE SEQUENCE [LARGE SCALE GENOMIC DNA]</scope>
    <source>
        <strain evidence="2 3">GA-0871</strain>
    </source>
</reference>
<protein>
    <recommendedName>
        <fullName evidence="4">Integral membrane protein</fullName>
    </recommendedName>
</protein>
<feature type="transmembrane region" description="Helical" evidence="1">
    <location>
        <begin position="12"/>
        <end position="34"/>
    </location>
</feature>
<dbReference type="EMBL" id="MBER01000173">
    <property type="protein sequence ID" value="OMC34219.1"/>
    <property type="molecule type" value="Genomic_DNA"/>
</dbReference>